<evidence type="ECO:0000313" key="3">
    <source>
        <dbReference type="Proteomes" id="UP000230384"/>
    </source>
</evidence>
<comment type="caution">
    <text evidence="2">The sequence shown here is derived from an EMBL/GenBank/DDBJ whole genome shotgun (WGS) entry which is preliminary data.</text>
</comment>
<keyword evidence="1" id="KW-0812">Transmembrane</keyword>
<keyword evidence="1" id="KW-0472">Membrane</keyword>
<proteinExistence type="predicted"/>
<dbReference type="AlphaFoldDB" id="A0A2M8GIK6"/>
<feature type="transmembrane region" description="Helical" evidence="1">
    <location>
        <begin position="119"/>
        <end position="138"/>
    </location>
</feature>
<reference evidence="3" key="1">
    <citation type="submission" date="2017-09" db="EMBL/GenBank/DDBJ databases">
        <title>Depth-based differentiation of microbial function through sediment-hosted aquifers and enrichment of novel symbionts in the deep terrestrial subsurface.</title>
        <authorList>
            <person name="Probst A.J."/>
            <person name="Ladd B."/>
            <person name="Jarett J.K."/>
            <person name="Geller-Mcgrath D.E."/>
            <person name="Sieber C.M.K."/>
            <person name="Emerson J.B."/>
            <person name="Anantharaman K."/>
            <person name="Thomas B.C."/>
            <person name="Malmstrom R."/>
            <person name="Stieglmeier M."/>
            <person name="Klingl A."/>
            <person name="Woyke T."/>
            <person name="Ryan C.M."/>
            <person name="Banfield J.F."/>
        </authorList>
    </citation>
    <scope>NUCLEOTIDE SEQUENCE [LARGE SCALE GENOMIC DNA]</scope>
</reference>
<sequence length="158" mass="18693">MSDNGQIVFQELNSWLRHINNLLWTVTSLLLSLNFLAMERAINRGIEFLQKPFPYIFFPWFFISQSIALFYYVISLTVLTIKARKLLKYISLKPEDLQKAIISNRGDFKEYWKDAIKTPWALVTLVFVIFFIIFWVIISICPKIIFDCSWSLIPFRIG</sequence>
<keyword evidence="1" id="KW-1133">Transmembrane helix</keyword>
<protein>
    <submittedName>
        <fullName evidence="2">Uncharacterized protein</fullName>
    </submittedName>
</protein>
<gene>
    <name evidence="2" type="ORF">CO010_00515</name>
</gene>
<evidence type="ECO:0000313" key="2">
    <source>
        <dbReference type="EMBL" id="PJC77399.1"/>
    </source>
</evidence>
<feature type="transmembrane region" description="Helical" evidence="1">
    <location>
        <begin position="21"/>
        <end position="37"/>
    </location>
</feature>
<dbReference type="EMBL" id="PFQN01000009">
    <property type="protein sequence ID" value="PJC77399.1"/>
    <property type="molecule type" value="Genomic_DNA"/>
</dbReference>
<evidence type="ECO:0000256" key="1">
    <source>
        <dbReference type="SAM" id="Phobius"/>
    </source>
</evidence>
<accession>A0A2M8GIK6</accession>
<dbReference type="Proteomes" id="UP000230384">
    <property type="component" value="Unassembled WGS sequence"/>
</dbReference>
<organism evidence="2 3">
    <name type="scientific">Candidatus Shapirobacteria bacterium CG_4_8_14_3_um_filter_39_11</name>
    <dbReference type="NCBI Taxonomy" id="1974875"/>
    <lineage>
        <taxon>Bacteria</taxon>
        <taxon>Candidatus Shapironibacteriota</taxon>
    </lineage>
</organism>
<name>A0A2M8GIK6_9BACT</name>
<feature type="transmembrane region" description="Helical" evidence="1">
    <location>
        <begin position="57"/>
        <end position="81"/>
    </location>
</feature>